<feature type="binding site" evidence="10">
    <location>
        <begin position="79"/>
        <end position="80"/>
    </location>
    <ligand>
        <name>substrate</name>
    </ligand>
</feature>
<dbReference type="GO" id="GO:0030145">
    <property type="term" value="F:manganese ion binding"/>
    <property type="evidence" value="ECO:0007669"/>
    <property type="project" value="UniProtKB-UniRule"/>
</dbReference>
<accession>A0AAW9R0N9</accession>
<feature type="binding site" evidence="10">
    <location>
        <position position="160"/>
    </location>
    <ligand>
        <name>substrate</name>
    </ligand>
</feature>
<dbReference type="HAMAP" id="MF_00575">
    <property type="entry name" value="LpxH"/>
    <property type="match status" value="1"/>
</dbReference>
<keyword evidence="6 10" id="KW-0378">Hydrolase</keyword>
<dbReference type="AlphaFoldDB" id="A0AAW9R0N9"/>
<evidence type="ECO:0000313" key="13">
    <source>
        <dbReference type="Proteomes" id="UP001364472"/>
    </source>
</evidence>
<dbReference type="EMBL" id="JBBDHC010000001">
    <property type="protein sequence ID" value="MEJ1248111.1"/>
    <property type="molecule type" value="Genomic_DNA"/>
</dbReference>
<reference evidence="12 13" key="1">
    <citation type="journal article" date="2016" name="Antonie Van Leeuwenhoek">
        <title>Denitratimonas tolerans gen. nov., sp. nov., a denitrifying bacterium isolated from a bioreactor for tannery wastewater treatment.</title>
        <authorList>
            <person name="Han S.I."/>
            <person name="Kim J.O."/>
            <person name="Lee Y.R."/>
            <person name="Ekpeghere K.I."/>
            <person name="Koh S.C."/>
            <person name="Whang K.S."/>
        </authorList>
    </citation>
    <scope>NUCLEOTIDE SEQUENCE [LARGE SCALE GENOMIC DNA]</scope>
    <source>
        <strain evidence="12 13">KACC 17565</strain>
    </source>
</reference>
<dbReference type="Gene3D" id="3.60.21.10">
    <property type="match status" value="1"/>
</dbReference>
<dbReference type="EC" id="3.6.1.54" evidence="10"/>
<evidence type="ECO:0000256" key="1">
    <source>
        <dbReference type="ARBA" id="ARBA00022475"/>
    </source>
</evidence>
<keyword evidence="5 10" id="KW-0479">Metal-binding</keyword>
<feature type="binding site" evidence="10">
    <location>
        <position position="8"/>
    </location>
    <ligand>
        <name>Mn(2+)</name>
        <dbReference type="ChEBI" id="CHEBI:29035"/>
        <label>1</label>
    </ligand>
</feature>
<evidence type="ECO:0000256" key="4">
    <source>
        <dbReference type="ARBA" id="ARBA00022556"/>
    </source>
</evidence>
<evidence type="ECO:0000256" key="3">
    <source>
        <dbReference type="ARBA" id="ARBA00022519"/>
    </source>
</evidence>
<dbReference type="NCBIfam" id="TIGR01854">
    <property type="entry name" value="lipid_A_lpxH"/>
    <property type="match status" value="1"/>
</dbReference>
<feature type="binding site" evidence="10">
    <location>
        <position position="165"/>
    </location>
    <ligand>
        <name>substrate</name>
    </ligand>
</feature>
<dbReference type="NCBIfam" id="NF003743">
    <property type="entry name" value="PRK05340.1"/>
    <property type="match status" value="1"/>
</dbReference>
<evidence type="ECO:0000256" key="6">
    <source>
        <dbReference type="ARBA" id="ARBA00022801"/>
    </source>
</evidence>
<dbReference type="SUPFAM" id="SSF56300">
    <property type="entry name" value="Metallo-dependent phosphatases"/>
    <property type="match status" value="1"/>
</dbReference>
<evidence type="ECO:0000256" key="9">
    <source>
        <dbReference type="ARBA" id="ARBA00023211"/>
    </source>
</evidence>
<feature type="binding site" evidence="10">
    <location>
        <position position="196"/>
    </location>
    <ligand>
        <name>substrate</name>
    </ligand>
</feature>
<feature type="binding site" evidence="10">
    <location>
        <position position="41"/>
    </location>
    <ligand>
        <name>Mn(2+)</name>
        <dbReference type="ChEBI" id="CHEBI:29035"/>
        <label>2</label>
    </ligand>
</feature>
<comment type="caution">
    <text evidence="10">Lacks conserved residue(s) required for the propagation of feature annotation.</text>
</comment>
<feature type="binding site" evidence="10">
    <location>
        <position position="114"/>
    </location>
    <ligand>
        <name>Mn(2+)</name>
        <dbReference type="ChEBI" id="CHEBI:29035"/>
        <label>2</label>
    </ligand>
</feature>
<evidence type="ECO:0000259" key="11">
    <source>
        <dbReference type="Pfam" id="PF00149"/>
    </source>
</evidence>
<evidence type="ECO:0000256" key="5">
    <source>
        <dbReference type="ARBA" id="ARBA00022723"/>
    </source>
</evidence>
<dbReference type="GO" id="GO:0005737">
    <property type="term" value="C:cytoplasm"/>
    <property type="evidence" value="ECO:0007669"/>
    <property type="project" value="InterPro"/>
</dbReference>
<feature type="binding site" evidence="10">
    <location>
        <position position="10"/>
    </location>
    <ligand>
        <name>Mn(2+)</name>
        <dbReference type="ChEBI" id="CHEBI:29035"/>
        <label>1</label>
    </ligand>
</feature>
<dbReference type="Proteomes" id="UP001364472">
    <property type="component" value="Unassembled WGS sequence"/>
</dbReference>
<dbReference type="GO" id="GO:0009245">
    <property type="term" value="P:lipid A biosynthetic process"/>
    <property type="evidence" value="ECO:0007669"/>
    <property type="project" value="UniProtKB-UniRule"/>
</dbReference>
<comment type="cofactor">
    <cofactor evidence="10">
        <name>Mn(2+)</name>
        <dbReference type="ChEBI" id="CHEBI:29035"/>
    </cofactor>
    <text evidence="10">Binds 2 Mn(2+) ions per subunit in a binuclear metal center.</text>
</comment>
<comment type="subcellular location">
    <subcellularLocation>
        <location evidence="10">Cell inner membrane</location>
        <topology evidence="10">Peripheral membrane protein</topology>
        <orientation evidence="10">Cytoplasmic side</orientation>
    </subcellularLocation>
</comment>
<dbReference type="InterPro" id="IPR010138">
    <property type="entry name" value="UDP-diacylglucosamine_Hdrlase"/>
</dbReference>
<comment type="pathway">
    <text evidence="10">Glycolipid biosynthesis; lipid IV(A) biosynthesis; lipid IV(A) from (3R)-3-hydroxytetradecanoyl-[acyl-carrier-protein] and UDP-N-acetyl-alpha-D-glucosamine: step 4/6.</text>
</comment>
<name>A0AAW9R0N9_9GAMM</name>
<dbReference type="GO" id="GO:0019897">
    <property type="term" value="C:extrinsic component of plasma membrane"/>
    <property type="evidence" value="ECO:0007669"/>
    <property type="project" value="UniProtKB-UniRule"/>
</dbReference>
<dbReference type="GO" id="GO:0008758">
    <property type="term" value="F:UDP-2,3-diacylglucosamine hydrolase activity"/>
    <property type="evidence" value="ECO:0007669"/>
    <property type="project" value="UniProtKB-UniRule"/>
</dbReference>
<dbReference type="InterPro" id="IPR043461">
    <property type="entry name" value="LpxH-like"/>
</dbReference>
<keyword evidence="9 10" id="KW-0464">Manganese</keyword>
<dbReference type="PANTHER" id="PTHR34990">
    <property type="entry name" value="UDP-2,3-DIACYLGLUCOSAMINE HYDROLASE-RELATED"/>
    <property type="match status" value="1"/>
</dbReference>
<comment type="catalytic activity">
    <reaction evidence="10">
        <text>UDP-2-N,3-O-bis[(3R)-3-hydroxytetradecanoyl]-alpha-D-glucosamine + H2O = 2-N,3-O-bis[(3R)-3-hydroxytetradecanoyl]-alpha-D-glucosaminyl 1-phosphate + UMP + 2 H(+)</text>
        <dbReference type="Rhea" id="RHEA:25213"/>
        <dbReference type="ChEBI" id="CHEBI:15377"/>
        <dbReference type="ChEBI" id="CHEBI:15378"/>
        <dbReference type="ChEBI" id="CHEBI:57865"/>
        <dbReference type="ChEBI" id="CHEBI:57957"/>
        <dbReference type="ChEBI" id="CHEBI:78847"/>
        <dbReference type="EC" id="3.6.1.54"/>
    </reaction>
</comment>
<comment type="caution">
    <text evidence="12">The sequence shown here is derived from an EMBL/GenBank/DDBJ whole genome shotgun (WGS) entry which is preliminary data.</text>
</comment>
<feature type="binding site" evidence="10">
    <location>
        <position position="41"/>
    </location>
    <ligand>
        <name>Mn(2+)</name>
        <dbReference type="ChEBI" id="CHEBI:29035"/>
        <label>1</label>
    </ligand>
</feature>
<feature type="binding site" evidence="10">
    <location>
        <position position="198"/>
    </location>
    <ligand>
        <name>Mn(2+)</name>
        <dbReference type="ChEBI" id="CHEBI:29035"/>
        <label>1</label>
    </ligand>
</feature>
<dbReference type="InterPro" id="IPR029052">
    <property type="entry name" value="Metallo-depent_PP-like"/>
</dbReference>
<keyword evidence="3 10" id="KW-0997">Cell inner membrane</keyword>
<comment type="function">
    <text evidence="10">Hydrolyzes the pyrophosphate bond of UDP-2,3-diacylglucosamine to yield 2,3-diacylglucosamine 1-phosphate (lipid X) and UMP by catalyzing the attack of water at the alpha-P atom. Involved in the biosynthesis of lipid A, a phosphorylated glycolipid that anchors the lipopolysaccharide to the outer membrane of the cell.</text>
</comment>
<organism evidence="12 13">
    <name type="scientific">Denitratimonas tolerans</name>
    <dbReference type="NCBI Taxonomy" id="1338420"/>
    <lineage>
        <taxon>Bacteria</taxon>
        <taxon>Pseudomonadati</taxon>
        <taxon>Pseudomonadota</taxon>
        <taxon>Gammaproteobacteria</taxon>
        <taxon>Lysobacterales</taxon>
        <taxon>Lysobacteraceae</taxon>
        <taxon>Denitratimonas</taxon>
    </lineage>
</organism>
<dbReference type="CDD" id="cd07398">
    <property type="entry name" value="MPP_YbbF-LpxH"/>
    <property type="match status" value="1"/>
</dbReference>
<protein>
    <recommendedName>
        <fullName evidence="10">UDP-2,3-diacylglucosamine hydrolase</fullName>
        <ecNumber evidence="10">3.6.1.54</ecNumber>
    </recommendedName>
    <alternativeName>
        <fullName evidence="10">UDP-2,3-diacylglucosamine diphosphatase</fullName>
    </alternativeName>
</protein>
<keyword evidence="7 10" id="KW-0443">Lipid metabolism</keyword>
<dbReference type="RefSeq" id="WP_337334014.1">
    <property type="nucleotide sequence ID" value="NZ_JBBDHC010000001.1"/>
</dbReference>
<sequence length="244" mass="26969">MRALFVSDLHLDPARPQITDLFLAFLREEAARSPALYIPGDLFEAWVGDDDDAELPARVAQALRALADGGTRIAFIRGNRDFLLGGGYATRAGFEILPDPCVIAPGGEPILLLHGDLLCVDDAAYQAVRRQVRDPDWQRALLARPLAERRAFAQAARQSSAAHQQAMTSQEIGDAAPHAVEDFFRRYGVSRMIHGHTHRPAVHDLVVDGVPRQRIVLGDWYEQGSVLRMYEDGRCELAGLILPD</sequence>
<keyword evidence="1 10" id="KW-1003">Cell membrane</keyword>
<evidence type="ECO:0000256" key="7">
    <source>
        <dbReference type="ARBA" id="ARBA00023098"/>
    </source>
</evidence>
<comment type="similarity">
    <text evidence="10">Belongs to the LpxH family.</text>
</comment>
<keyword evidence="8 10" id="KW-0472">Membrane</keyword>
<keyword evidence="13" id="KW-1185">Reference proteome</keyword>
<dbReference type="InterPro" id="IPR004843">
    <property type="entry name" value="Calcineurin-like_PHP"/>
</dbReference>
<dbReference type="Pfam" id="PF00149">
    <property type="entry name" value="Metallophos"/>
    <property type="match status" value="1"/>
</dbReference>
<feature type="binding site" evidence="10">
    <location>
        <position position="79"/>
    </location>
    <ligand>
        <name>Mn(2+)</name>
        <dbReference type="ChEBI" id="CHEBI:29035"/>
        <label>2</label>
    </ligand>
</feature>
<feature type="binding site" evidence="10">
    <location>
        <position position="122"/>
    </location>
    <ligand>
        <name>substrate</name>
    </ligand>
</feature>
<feature type="domain" description="Calcineurin-like phosphoesterase" evidence="11">
    <location>
        <begin position="1"/>
        <end position="200"/>
    </location>
</feature>
<evidence type="ECO:0000256" key="2">
    <source>
        <dbReference type="ARBA" id="ARBA00022516"/>
    </source>
</evidence>
<gene>
    <name evidence="10 12" type="primary">lpxH</name>
    <name evidence="12" type="ORF">WB794_00235</name>
</gene>
<evidence type="ECO:0000313" key="12">
    <source>
        <dbReference type="EMBL" id="MEJ1248111.1"/>
    </source>
</evidence>
<dbReference type="PANTHER" id="PTHR34990:SF1">
    <property type="entry name" value="UDP-2,3-DIACYLGLUCOSAMINE HYDROLASE"/>
    <property type="match status" value="1"/>
</dbReference>
<evidence type="ECO:0000256" key="10">
    <source>
        <dbReference type="HAMAP-Rule" id="MF_00575"/>
    </source>
</evidence>
<keyword evidence="2 10" id="KW-0444">Lipid biosynthesis</keyword>
<evidence type="ECO:0000256" key="8">
    <source>
        <dbReference type="ARBA" id="ARBA00023136"/>
    </source>
</evidence>
<feature type="binding site" evidence="10">
    <location>
        <position position="196"/>
    </location>
    <ligand>
        <name>Mn(2+)</name>
        <dbReference type="ChEBI" id="CHEBI:29035"/>
        <label>2</label>
    </ligand>
</feature>
<proteinExistence type="inferred from homology"/>
<keyword evidence="4 10" id="KW-0441">Lipid A biosynthesis</keyword>